<dbReference type="Gene3D" id="1.25.40.10">
    <property type="entry name" value="Tetratricopeptide repeat domain"/>
    <property type="match status" value="1"/>
</dbReference>
<name>A0A164MPN0_BACCE</name>
<dbReference type="InterPro" id="IPR010057">
    <property type="entry name" value="Transcription_activator_Rgg_C"/>
</dbReference>
<accession>A0A164MPN0</accession>
<dbReference type="InterPro" id="IPR010982">
    <property type="entry name" value="Lambda_DNA-bd_dom_sf"/>
</dbReference>
<reference evidence="2 3" key="1">
    <citation type="submission" date="2015-09" db="EMBL/GenBank/DDBJ databases">
        <title>Bacillus cereus food isolates.</title>
        <authorList>
            <person name="Boekhorst J."/>
        </authorList>
    </citation>
    <scope>NUCLEOTIDE SEQUENCE [LARGE SCALE GENOMIC DNA]</scope>
    <source>
        <strain evidence="2 3">B4088</strain>
    </source>
</reference>
<comment type="caution">
    <text evidence="2">The sequence shown here is derived from an EMBL/GenBank/DDBJ whole genome shotgun (WGS) entry which is preliminary data.</text>
</comment>
<dbReference type="PANTHER" id="PTHR37038">
    <property type="entry name" value="TRANSCRIPTIONAL REGULATOR-RELATED"/>
    <property type="match status" value="1"/>
</dbReference>
<dbReference type="Proteomes" id="UP000076482">
    <property type="component" value="Unassembled WGS sequence"/>
</dbReference>
<feature type="domain" description="HTH cro/C1-type" evidence="1">
    <location>
        <begin position="7"/>
        <end position="60"/>
    </location>
</feature>
<dbReference type="RefSeq" id="WP_063262013.1">
    <property type="nucleotide sequence ID" value="NZ_LJKE01000067.1"/>
</dbReference>
<sequence>MQFGDVIKKIRLDKNMSQSELAKGIMGRSHLSELENNKHYPSYDKLILLLNRLYVSYDEFIFLLNDESLPSDRVLFNKLIIATKQVDICDLQKIYYESNIFYEKTGETRYYHMCLISKAFVQLKKNSGMIDTAIKQKLQPIKEFLFSKKSWYLYELELANICFFSFSMEEAFSLKRTISRKIQDYNFLIEVKNAQQQLFLNLSTLCIENERYEEGRKFAEKAVSLSNNYLMVYENIISSINLGLCQILSDKKQVTYEIKYFINLLRDIGYIDKYEYYLNLLERYDVTLYSK</sequence>
<dbReference type="CDD" id="cd00093">
    <property type="entry name" value="HTH_XRE"/>
    <property type="match status" value="1"/>
</dbReference>
<dbReference type="AlphaFoldDB" id="A0A164MPN0"/>
<dbReference type="GO" id="GO:0003677">
    <property type="term" value="F:DNA binding"/>
    <property type="evidence" value="ECO:0007669"/>
    <property type="project" value="InterPro"/>
</dbReference>
<organism evidence="2 3">
    <name type="scientific">Bacillus cereus</name>
    <dbReference type="NCBI Taxonomy" id="1396"/>
    <lineage>
        <taxon>Bacteria</taxon>
        <taxon>Bacillati</taxon>
        <taxon>Bacillota</taxon>
        <taxon>Bacilli</taxon>
        <taxon>Bacillales</taxon>
        <taxon>Bacillaceae</taxon>
        <taxon>Bacillus</taxon>
        <taxon>Bacillus cereus group</taxon>
    </lineage>
</organism>
<dbReference type="Pfam" id="PF01381">
    <property type="entry name" value="HTH_3"/>
    <property type="match status" value="1"/>
</dbReference>
<dbReference type="EMBL" id="LJKE01000067">
    <property type="protein sequence ID" value="KZD61171.1"/>
    <property type="molecule type" value="Genomic_DNA"/>
</dbReference>
<protein>
    <submittedName>
        <fullName evidence="2">Transcriptional activator</fullName>
    </submittedName>
</protein>
<dbReference type="SMART" id="SM00530">
    <property type="entry name" value="HTH_XRE"/>
    <property type="match status" value="1"/>
</dbReference>
<dbReference type="InterPro" id="IPR011990">
    <property type="entry name" value="TPR-like_helical_dom_sf"/>
</dbReference>
<dbReference type="InterPro" id="IPR053163">
    <property type="entry name" value="HTH-type_regulator_Rgg"/>
</dbReference>
<dbReference type="PROSITE" id="PS50943">
    <property type="entry name" value="HTH_CROC1"/>
    <property type="match status" value="1"/>
</dbReference>
<gene>
    <name evidence="2" type="ORF">B4088_3957</name>
</gene>
<dbReference type="Pfam" id="PF21259">
    <property type="entry name" value="Rgg_C"/>
    <property type="match status" value="1"/>
</dbReference>
<proteinExistence type="predicted"/>
<evidence type="ECO:0000313" key="3">
    <source>
        <dbReference type="Proteomes" id="UP000076482"/>
    </source>
</evidence>
<dbReference type="NCBIfam" id="TIGR01716">
    <property type="entry name" value="RGG_Cterm"/>
    <property type="match status" value="1"/>
</dbReference>
<dbReference type="SUPFAM" id="SSF47413">
    <property type="entry name" value="lambda repressor-like DNA-binding domains"/>
    <property type="match status" value="1"/>
</dbReference>
<evidence type="ECO:0000259" key="1">
    <source>
        <dbReference type="PROSITE" id="PS50943"/>
    </source>
</evidence>
<dbReference type="PATRIC" id="fig|1396.535.peg.3543"/>
<dbReference type="InterPro" id="IPR001387">
    <property type="entry name" value="Cro/C1-type_HTH"/>
</dbReference>
<evidence type="ECO:0000313" key="2">
    <source>
        <dbReference type="EMBL" id="KZD61171.1"/>
    </source>
</evidence>